<dbReference type="EC" id="1.3.1.88" evidence="9"/>
<keyword evidence="16" id="KW-1185">Reference proteome</keyword>
<name>A0ABP0NL15_9DINO</name>
<evidence type="ECO:0000256" key="3">
    <source>
        <dbReference type="ARBA" id="ARBA00022643"/>
    </source>
</evidence>
<keyword evidence="4" id="KW-0819">tRNA processing</keyword>
<sequence>MAKHPHHRPLPLGLGPTPALVMAPMVKQSDRAFRALVRAHGCTLCYTEMLMADEFGTDAMYRRKALGDRIDEEDHPLVVQFAANRAEDLLSAALAAQAMGADGIDINLGCPQRRAREGNYGAWLANEEKNWPLIGEMLKECVQCPALKIPVVCKIRLQHTLSATIKFAQLLEASGCALLTIHGRKLSGAPKHRDGPADLGAIAAVRQSLGIPVVSNGNVRRPEEVWRNLQCTGCEGIMCAEQLLHDPALFERGRTGPTTPRTSDPLKALTSPSAEELVDEYLGYCGTFGAEDEETFFSIWGATNGHVIREHVHRMRSDKGPSSYTKLGGKKRSLRALEEATDVEATPRVNKRSDLDLDRTPGKVFGFQKLRQAEPLYVRAYEGQKSQLGAASPVVMQTAVNLAGLKQARGLLDEAEALDRE</sequence>
<keyword evidence="5" id="KW-0521">NADP</keyword>
<comment type="cofactor">
    <cofactor evidence="1">
        <name>FMN</name>
        <dbReference type="ChEBI" id="CHEBI:58210"/>
    </cofactor>
</comment>
<dbReference type="CDD" id="cd02801">
    <property type="entry name" value="DUS_like_FMN"/>
    <property type="match status" value="1"/>
</dbReference>
<organism evidence="15 16">
    <name type="scientific">Durusdinium trenchii</name>
    <dbReference type="NCBI Taxonomy" id="1381693"/>
    <lineage>
        <taxon>Eukaryota</taxon>
        <taxon>Sar</taxon>
        <taxon>Alveolata</taxon>
        <taxon>Dinophyceae</taxon>
        <taxon>Suessiales</taxon>
        <taxon>Symbiodiniaceae</taxon>
        <taxon>Durusdinium</taxon>
    </lineage>
</organism>
<evidence type="ECO:0000256" key="6">
    <source>
        <dbReference type="ARBA" id="ARBA00023002"/>
    </source>
</evidence>
<gene>
    <name evidence="15" type="ORF">CCMP2556_LOCUS31350</name>
</gene>
<keyword evidence="3" id="KW-0288">FMN</keyword>
<dbReference type="Pfam" id="PF01207">
    <property type="entry name" value="Dus"/>
    <property type="match status" value="1"/>
</dbReference>
<comment type="caution">
    <text evidence="15">The sequence shown here is derived from an EMBL/GenBank/DDBJ whole genome shotgun (WGS) entry which is preliminary data.</text>
</comment>
<dbReference type="PANTHER" id="PTHR11082">
    <property type="entry name" value="TRNA-DIHYDROURIDINE SYNTHASE"/>
    <property type="match status" value="1"/>
</dbReference>
<evidence type="ECO:0000256" key="8">
    <source>
        <dbReference type="ARBA" id="ARBA00038313"/>
    </source>
</evidence>
<evidence type="ECO:0000313" key="15">
    <source>
        <dbReference type="EMBL" id="CAK9063832.1"/>
    </source>
</evidence>
<evidence type="ECO:0000256" key="5">
    <source>
        <dbReference type="ARBA" id="ARBA00022857"/>
    </source>
</evidence>
<evidence type="ECO:0000256" key="1">
    <source>
        <dbReference type="ARBA" id="ARBA00001917"/>
    </source>
</evidence>
<evidence type="ECO:0000256" key="2">
    <source>
        <dbReference type="ARBA" id="ARBA00022630"/>
    </source>
</evidence>
<comment type="catalytic activity">
    <reaction evidence="12">
        <text>5,6-dihydrouridine(16) in tRNA + NAD(+) = uridine(16) in tRNA + NADH + H(+)</text>
        <dbReference type="Rhea" id="RHEA:53380"/>
        <dbReference type="Rhea" id="RHEA-COMP:13543"/>
        <dbReference type="Rhea" id="RHEA-COMP:13544"/>
        <dbReference type="ChEBI" id="CHEBI:15378"/>
        <dbReference type="ChEBI" id="CHEBI:57540"/>
        <dbReference type="ChEBI" id="CHEBI:57945"/>
        <dbReference type="ChEBI" id="CHEBI:65315"/>
        <dbReference type="ChEBI" id="CHEBI:74443"/>
        <dbReference type="EC" id="1.3.1.88"/>
    </reaction>
    <physiologicalReaction direction="right-to-left" evidence="12">
        <dbReference type="Rhea" id="RHEA:53382"/>
    </physiologicalReaction>
</comment>
<comment type="catalytic activity">
    <reaction evidence="11">
        <text>5,6-dihydrouridine(16) in tRNA + NADP(+) = uridine(16) in tRNA + NADPH + H(+)</text>
        <dbReference type="Rhea" id="RHEA:53376"/>
        <dbReference type="Rhea" id="RHEA-COMP:13543"/>
        <dbReference type="Rhea" id="RHEA-COMP:13544"/>
        <dbReference type="ChEBI" id="CHEBI:15378"/>
        <dbReference type="ChEBI" id="CHEBI:57783"/>
        <dbReference type="ChEBI" id="CHEBI:58349"/>
        <dbReference type="ChEBI" id="CHEBI:65315"/>
        <dbReference type="ChEBI" id="CHEBI:74443"/>
        <dbReference type="EC" id="1.3.1.88"/>
    </reaction>
    <physiologicalReaction direction="right-to-left" evidence="11">
        <dbReference type="Rhea" id="RHEA:53378"/>
    </physiologicalReaction>
</comment>
<accession>A0ABP0NL15</accession>
<evidence type="ECO:0000256" key="7">
    <source>
        <dbReference type="ARBA" id="ARBA00023027"/>
    </source>
</evidence>
<dbReference type="PANTHER" id="PTHR11082:SF5">
    <property type="entry name" value="TRNA-DIHYDROURIDINE(16_17) SYNTHASE [NAD(P)(+)]-LIKE"/>
    <property type="match status" value="1"/>
</dbReference>
<comment type="similarity">
    <text evidence="8">Belongs to the Dus family. Dus1 subfamily.</text>
</comment>
<evidence type="ECO:0000259" key="14">
    <source>
        <dbReference type="Pfam" id="PF01207"/>
    </source>
</evidence>
<evidence type="ECO:0000256" key="9">
    <source>
        <dbReference type="ARBA" id="ARBA00038890"/>
    </source>
</evidence>
<dbReference type="Gene3D" id="1.25.40.10">
    <property type="entry name" value="Tetratricopeptide repeat domain"/>
    <property type="match status" value="1"/>
</dbReference>
<evidence type="ECO:0000313" key="16">
    <source>
        <dbReference type="Proteomes" id="UP001642484"/>
    </source>
</evidence>
<keyword evidence="7" id="KW-0520">NAD</keyword>
<reference evidence="15 16" key="1">
    <citation type="submission" date="2024-02" db="EMBL/GenBank/DDBJ databases">
        <authorList>
            <person name="Chen Y."/>
            <person name="Shah S."/>
            <person name="Dougan E. K."/>
            <person name="Thang M."/>
            <person name="Chan C."/>
        </authorList>
    </citation>
    <scope>NUCLEOTIDE SEQUENCE [LARGE SCALE GENOMIC DNA]</scope>
</reference>
<evidence type="ECO:0000256" key="4">
    <source>
        <dbReference type="ARBA" id="ARBA00022694"/>
    </source>
</evidence>
<dbReference type="InterPro" id="IPR035587">
    <property type="entry name" value="DUS-like_FMN-bd"/>
</dbReference>
<evidence type="ECO:0000256" key="11">
    <source>
        <dbReference type="ARBA" id="ARBA00047652"/>
    </source>
</evidence>
<protein>
    <recommendedName>
        <fullName evidence="9">tRNA-dihydrouridine(16/17) synthase [NAD(P)(+)]</fullName>
        <ecNumber evidence="9">1.3.1.88</ecNumber>
    </recommendedName>
</protein>
<evidence type="ECO:0000256" key="10">
    <source>
        <dbReference type="ARBA" id="ARBA00047287"/>
    </source>
</evidence>
<proteinExistence type="inferred from homology"/>
<dbReference type="InterPro" id="IPR013785">
    <property type="entry name" value="Aldolase_TIM"/>
</dbReference>
<dbReference type="Gene3D" id="3.20.20.70">
    <property type="entry name" value="Aldolase class I"/>
    <property type="match status" value="1"/>
</dbReference>
<feature type="domain" description="DUS-like FMN-binding" evidence="14">
    <location>
        <begin position="22"/>
        <end position="254"/>
    </location>
</feature>
<dbReference type="PROSITE" id="PS01136">
    <property type="entry name" value="UPF0034"/>
    <property type="match status" value="1"/>
</dbReference>
<comment type="catalytic activity">
    <reaction evidence="13">
        <text>5,6-dihydrouridine(17) in tRNA + NADP(+) = uridine(17) in tRNA + NADPH + H(+)</text>
        <dbReference type="Rhea" id="RHEA:53368"/>
        <dbReference type="Rhea" id="RHEA-COMP:13541"/>
        <dbReference type="Rhea" id="RHEA-COMP:13542"/>
        <dbReference type="ChEBI" id="CHEBI:15378"/>
        <dbReference type="ChEBI" id="CHEBI:57783"/>
        <dbReference type="ChEBI" id="CHEBI:58349"/>
        <dbReference type="ChEBI" id="CHEBI:65315"/>
        <dbReference type="ChEBI" id="CHEBI:74443"/>
        <dbReference type="EC" id="1.3.1.88"/>
    </reaction>
    <physiologicalReaction direction="right-to-left" evidence="13">
        <dbReference type="Rhea" id="RHEA:53370"/>
    </physiologicalReaction>
</comment>
<keyword evidence="6" id="KW-0560">Oxidoreductase</keyword>
<feature type="non-terminal residue" evidence="15">
    <location>
        <position position="421"/>
    </location>
</feature>
<dbReference type="EMBL" id="CAXAMN010021824">
    <property type="protein sequence ID" value="CAK9063832.1"/>
    <property type="molecule type" value="Genomic_DNA"/>
</dbReference>
<dbReference type="InterPro" id="IPR018517">
    <property type="entry name" value="tRNA_hU_synthase_CS"/>
</dbReference>
<evidence type="ECO:0000256" key="13">
    <source>
        <dbReference type="ARBA" id="ARBA00049467"/>
    </source>
</evidence>
<keyword evidence="2" id="KW-0285">Flavoprotein</keyword>
<dbReference type="InterPro" id="IPR011990">
    <property type="entry name" value="TPR-like_helical_dom_sf"/>
</dbReference>
<dbReference type="SUPFAM" id="SSF51395">
    <property type="entry name" value="FMN-linked oxidoreductases"/>
    <property type="match status" value="1"/>
</dbReference>
<dbReference type="Proteomes" id="UP001642484">
    <property type="component" value="Unassembled WGS sequence"/>
</dbReference>
<evidence type="ECO:0000256" key="12">
    <source>
        <dbReference type="ARBA" id="ARBA00048934"/>
    </source>
</evidence>
<comment type="catalytic activity">
    <reaction evidence="10">
        <text>5,6-dihydrouridine(17) in tRNA + NAD(+) = uridine(17) in tRNA + NADH + H(+)</text>
        <dbReference type="Rhea" id="RHEA:53372"/>
        <dbReference type="Rhea" id="RHEA-COMP:13541"/>
        <dbReference type="Rhea" id="RHEA-COMP:13542"/>
        <dbReference type="ChEBI" id="CHEBI:15378"/>
        <dbReference type="ChEBI" id="CHEBI:57540"/>
        <dbReference type="ChEBI" id="CHEBI:57945"/>
        <dbReference type="ChEBI" id="CHEBI:65315"/>
        <dbReference type="ChEBI" id="CHEBI:74443"/>
        <dbReference type="EC" id="1.3.1.88"/>
    </reaction>
    <physiologicalReaction direction="right-to-left" evidence="10">
        <dbReference type="Rhea" id="RHEA:53374"/>
    </physiologicalReaction>
</comment>